<organism evidence="7 8">
    <name type="scientific">Spirosoma terrae</name>
    <dbReference type="NCBI Taxonomy" id="1968276"/>
    <lineage>
        <taxon>Bacteria</taxon>
        <taxon>Pseudomonadati</taxon>
        <taxon>Bacteroidota</taxon>
        <taxon>Cytophagia</taxon>
        <taxon>Cytophagales</taxon>
        <taxon>Cytophagaceae</taxon>
        <taxon>Spirosoma</taxon>
    </lineage>
</organism>
<dbReference type="SUPFAM" id="SSF88659">
    <property type="entry name" value="Sigma3 and sigma4 domains of RNA polymerase sigma factors"/>
    <property type="match status" value="1"/>
</dbReference>
<dbReference type="PANTHER" id="PTHR43133">
    <property type="entry name" value="RNA POLYMERASE ECF-TYPE SIGMA FACTO"/>
    <property type="match status" value="1"/>
</dbReference>
<dbReference type="InterPro" id="IPR007627">
    <property type="entry name" value="RNA_pol_sigma70_r2"/>
</dbReference>
<dbReference type="RefSeq" id="WP_163954275.1">
    <property type="nucleotide sequence ID" value="NZ_JAAFZH010000015.1"/>
</dbReference>
<accession>A0A6L9LG38</accession>
<dbReference type="EMBL" id="JAAFZH010000015">
    <property type="protein sequence ID" value="NDU98141.1"/>
    <property type="molecule type" value="Genomic_DNA"/>
</dbReference>
<name>A0A6L9LG38_9BACT</name>
<evidence type="ECO:0000313" key="8">
    <source>
        <dbReference type="Proteomes" id="UP000474175"/>
    </source>
</evidence>
<keyword evidence="3" id="KW-0731">Sigma factor</keyword>
<keyword evidence="2" id="KW-0805">Transcription regulation</keyword>
<gene>
    <name evidence="7" type="ORF">GK108_24875</name>
</gene>
<reference evidence="7 8" key="1">
    <citation type="submission" date="2020-02" db="EMBL/GenBank/DDBJ databases">
        <title>Draft genome sequence of two Spirosoma agri KCTC 52727 and Spirosoma terrae KCTC 52035.</title>
        <authorList>
            <person name="Rojas J."/>
            <person name="Ambika Manirajan B."/>
            <person name="Suarez C."/>
            <person name="Ratering S."/>
            <person name="Schnell S."/>
        </authorList>
    </citation>
    <scope>NUCLEOTIDE SEQUENCE [LARGE SCALE GENOMIC DNA]</scope>
    <source>
        <strain evidence="7 8">KCTC 52035</strain>
    </source>
</reference>
<proteinExistence type="inferred from homology"/>
<dbReference type="Pfam" id="PF04542">
    <property type="entry name" value="Sigma70_r2"/>
    <property type="match status" value="1"/>
</dbReference>
<evidence type="ECO:0000259" key="5">
    <source>
        <dbReference type="Pfam" id="PF04542"/>
    </source>
</evidence>
<dbReference type="InterPro" id="IPR013249">
    <property type="entry name" value="RNA_pol_sigma70_r4_t2"/>
</dbReference>
<protein>
    <submittedName>
        <fullName evidence="7">RNA polymerase sigma factor</fullName>
    </submittedName>
</protein>
<dbReference type="GO" id="GO:0016987">
    <property type="term" value="F:sigma factor activity"/>
    <property type="evidence" value="ECO:0007669"/>
    <property type="project" value="UniProtKB-KW"/>
</dbReference>
<dbReference type="GO" id="GO:0006352">
    <property type="term" value="P:DNA-templated transcription initiation"/>
    <property type="evidence" value="ECO:0007669"/>
    <property type="project" value="InterPro"/>
</dbReference>
<dbReference type="InterPro" id="IPR013324">
    <property type="entry name" value="RNA_pol_sigma_r3/r4-like"/>
</dbReference>
<keyword evidence="8" id="KW-1185">Reference proteome</keyword>
<dbReference type="SUPFAM" id="SSF88946">
    <property type="entry name" value="Sigma2 domain of RNA polymerase sigma factors"/>
    <property type="match status" value="1"/>
</dbReference>
<dbReference type="InterPro" id="IPR014284">
    <property type="entry name" value="RNA_pol_sigma-70_dom"/>
</dbReference>
<evidence type="ECO:0000256" key="4">
    <source>
        <dbReference type="ARBA" id="ARBA00023163"/>
    </source>
</evidence>
<evidence type="ECO:0000256" key="3">
    <source>
        <dbReference type="ARBA" id="ARBA00023082"/>
    </source>
</evidence>
<dbReference type="NCBIfam" id="TIGR02937">
    <property type="entry name" value="sigma70-ECF"/>
    <property type="match status" value="1"/>
</dbReference>
<sequence length="163" mass="18761">MELEFLETVSAHVGIIHKVCRLYGKNDDDRKDLYQEIVLQLWRSFPTYRGTAQASTWMYRVALNTAISLYRKQARQPHAVSYEEQWLKIDQIALSSENDDQMQQLYAAVDQLSPVEKAIVLLYLDDNSYEEIAGITGISVVNVGVKLNRIKARLKRIVDVTNQ</sequence>
<dbReference type="Pfam" id="PF08281">
    <property type="entry name" value="Sigma70_r4_2"/>
    <property type="match status" value="1"/>
</dbReference>
<feature type="domain" description="RNA polymerase sigma factor 70 region 4 type 2" evidence="6">
    <location>
        <begin position="103"/>
        <end position="154"/>
    </location>
</feature>
<dbReference type="PANTHER" id="PTHR43133:SF45">
    <property type="entry name" value="RNA POLYMERASE ECF-TYPE SIGMA FACTOR"/>
    <property type="match status" value="1"/>
</dbReference>
<dbReference type="InterPro" id="IPR036388">
    <property type="entry name" value="WH-like_DNA-bd_sf"/>
</dbReference>
<dbReference type="GO" id="GO:0003677">
    <property type="term" value="F:DNA binding"/>
    <property type="evidence" value="ECO:0007669"/>
    <property type="project" value="InterPro"/>
</dbReference>
<keyword evidence="4" id="KW-0804">Transcription</keyword>
<dbReference type="Gene3D" id="1.10.1740.10">
    <property type="match status" value="1"/>
</dbReference>
<evidence type="ECO:0000256" key="1">
    <source>
        <dbReference type="ARBA" id="ARBA00010641"/>
    </source>
</evidence>
<evidence type="ECO:0000259" key="6">
    <source>
        <dbReference type="Pfam" id="PF08281"/>
    </source>
</evidence>
<dbReference type="Proteomes" id="UP000474175">
    <property type="component" value="Unassembled WGS sequence"/>
</dbReference>
<dbReference type="InterPro" id="IPR039425">
    <property type="entry name" value="RNA_pol_sigma-70-like"/>
</dbReference>
<dbReference type="InterPro" id="IPR013325">
    <property type="entry name" value="RNA_pol_sigma_r2"/>
</dbReference>
<dbReference type="Gene3D" id="1.10.10.10">
    <property type="entry name" value="Winged helix-like DNA-binding domain superfamily/Winged helix DNA-binding domain"/>
    <property type="match status" value="1"/>
</dbReference>
<dbReference type="AlphaFoldDB" id="A0A6L9LG38"/>
<evidence type="ECO:0000256" key="2">
    <source>
        <dbReference type="ARBA" id="ARBA00023015"/>
    </source>
</evidence>
<comment type="similarity">
    <text evidence="1">Belongs to the sigma-70 factor family. ECF subfamily.</text>
</comment>
<comment type="caution">
    <text evidence="7">The sequence shown here is derived from an EMBL/GenBank/DDBJ whole genome shotgun (WGS) entry which is preliminary data.</text>
</comment>
<feature type="domain" description="RNA polymerase sigma-70 region 2" evidence="5">
    <location>
        <begin position="9"/>
        <end position="75"/>
    </location>
</feature>
<evidence type="ECO:0000313" key="7">
    <source>
        <dbReference type="EMBL" id="NDU98141.1"/>
    </source>
</evidence>